<organism evidence="2 3">
    <name type="scientific">Nocardia stercoris</name>
    <dbReference type="NCBI Taxonomy" id="2483361"/>
    <lineage>
        <taxon>Bacteria</taxon>
        <taxon>Bacillati</taxon>
        <taxon>Actinomycetota</taxon>
        <taxon>Actinomycetes</taxon>
        <taxon>Mycobacteriales</taxon>
        <taxon>Nocardiaceae</taxon>
        <taxon>Nocardia</taxon>
    </lineage>
</organism>
<evidence type="ECO:0000313" key="3">
    <source>
        <dbReference type="Proteomes" id="UP000279275"/>
    </source>
</evidence>
<comment type="caution">
    <text evidence="2">The sequence shown here is derived from an EMBL/GenBank/DDBJ whole genome shotgun (WGS) entry which is preliminary data.</text>
</comment>
<evidence type="ECO:0000313" key="2">
    <source>
        <dbReference type="EMBL" id="RMI30184.1"/>
    </source>
</evidence>
<dbReference type="InterPro" id="IPR007278">
    <property type="entry name" value="DUF397"/>
</dbReference>
<dbReference type="Proteomes" id="UP000279275">
    <property type="component" value="Unassembled WGS sequence"/>
</dbReference>
<accession>A0A3M2KYK8</accession>
<sequence length="75" mass="7771">MNTFAPNSAELRTAVAFRKATASNPSGNCLHVAELADGNVAIRHSDPAGPAIICTPGEWNAFTDGVRNGEFALSA</sequence>
<protein>
    <submittedName>
        <fullName evidence="2">DUF397 domain-containing protein</fullName>
    </submittedName>
</protein>
<name>A0A3M2KYK8_9NOCA</name>
<reference evidence="2 3" key="1">
    <citation type="submission" date="2018-10" db="EMBL/GenBank/DDBJ databases">
        <title>Isolation from cow dung.</title>
        <authorList>
            <person name="Ling L."/>
        </authorList>
    </citation>
    <scope>NUCLEOTIDE SEQUENCE [LARGE SCALE GENOMIC DNA]</scope>
    <source>
        <strain evidence="2 3">NEAU-LL90</strain>
    </source>
</reference>
<dbReference type="AlphaFoldDB" id="A0A3M2KYK8"/>
<dbReference type="EMBL" id="RFFH01000011">
    <property type="protein sequence ID" value="RMI30184.1"/>
    <property type="molecule type" value="Genomic_DNA"/>
</dbReference>
<dbReference type="OrthoDB" id="3296416at2"/>
<dbReference type="RefSeq" id="WP_122190256.1">
    <property type="nucleotide sequence ID" value="NZ_RFFH01000011.1"/>
</dbReference>
<proteinExistence type="predicted"/>
<keyword evidence="3" id="KW-1185">Reference proteome</keyword>
<dbReference type="Pfam" id="PF04149">
    <property type="entry name" value="DUF397"/>
    <property type="match status" value="1"/>
</dbReference>
<gene>
    <name evidence="2" type="ORF">EBN03_23510</name>
</gene>
<evidence type="ECO:0000259" key="1">
    <source>
        <dbReference type="Pfam" id="PF04149"/>
    </source>
</evidence>
<feature type="domain" description="DUF397" evidence="1">
    <location>
        <begin position="16"/>
        <end position="67"/>
    </location>
</feature>